<dbReference type="InterPro" id="IPR002156">
    <property type="entry name" value="RNaseH_domain"/>
</dbReference>
<dbReference type="Pfam" id="PF13456">
    <property type="entry name" value="RVT_3"/>
    <property type="match status" value="1"/>
</dbReference>
<organism evidence="2 3">
    <name type="scientific">Oldenlandia corymbosa var. corymbosa</name>
    <dbReference type="NCBI Taxonomy" id="529605"/>
    <lineage>
        <taxon>Eukaryota</taxon>
        <taxon>Viridiplantae</taxon>
        <taxon>Streptophyta</taxon>
        <taxon>Embryophyta</taxon>
        <taxon>Tracheophyta</taxon>
        <taxon>Spermatophyta</taxon>
        <taxon>Magnoliopsida</taxon>
        <taxon>eudicotyledons</taxon>
        <taxon>Gunneridae</taxon>
        <taxon>Pentapetalae</taxon>
        <taxon>asterids</taxon>
        <taxon>lamiids</taxon>
        <taxon>Gentianales</taxon>
        <taxon>Rubiaceae</taxon>
        <taxon>Rubioideae</taxon>
        <taxon>Spermacoceae</taxon>
        <taxon>Hedyotis-Oldenlandia complex</taxon>
        <taxon>Oldenlandia</taxon>
    </lineage>
</organism>
<dbReference type="InterPro" id="IPR044730">
    <property type="entry name" value="RNase_H-like_dom_plant"/>
</dbReference>
<dbReference type="AlphaFoldDB" id="A0AAV1DML9"/>
<reference evidence="2" key="1">
    <citation type="submission" date="2023-03" db="EMBL/GenBank/DDBJ databases">
        <authorList>
            <person name="Julca I."/>
        </authorList>
    </citation>
    <scope>NUCLEOTIDE SEQUENCE</scope>
</reference>
<dbReference type="Gene3D" id="3.30.420.10">
    <property type="entry name" value="Ribonuclease H-like superfamily/Ribonuclease H"/>
    <property type="match status" value="1"/>
</dbReference>
<protein>
    <submittedName>
        <fullName evidence="2">OLC1v1008865C1</fullName>
    </submittedName>
</protein>
<evidence type="ECO:0000313" key="3">
    <source>
        <dbReference type="Proteomes" id="UP001161247"/>
    </source>
</evidence>
<dbReference type="PANTHER" id="PTHR47723:SF19">
    <property type="entry name" value="POLYNUCLEOTIDYL TRANSFERASE, RIBONUCLEASE H-LIKE SUPERFAMILY PROTEIN"/>
    <property type="match status" value="1"/>
</dbReference>
<keyword evidence="3" id="KW-1185">Reference proteome</keyword>
<dbReference type="InterPro" id="IPR036397">
    <property type="entry name" value="RNaseH_sf"/>
</dbReference>
<dbReference type="SUPFAM" id="SSF56219">
    <property type="entry name" value="DNase I-like"/>
    <property type="match status" value="1"/>
</dbReference>
<dbReference type="GO" id="GO:0004523">
    <property type="term" value="F:RNA-DNA hybrid ribonuclease activity"/>
    <property type="evidence" value="ECO:0007669"/>
    <property type="project" value="InterPro"/>
</dbReference>
<dbReference type="EMBL" id="OX459123">
    <property type="protein sequence ID" value="CAI9109110.1"/>
    <property type="molecule type" value="Genomic_DNA"/>
</dbReference>
<dbReference type="InterPro" id="IPR036691">
    <property type="entry name" value="Endo/exonu/phosph_ase_sf"/>
</dbReference>
<proteinExistence type="predicted"/>
<feature type="domain" description="RNase H type-1" evidence="1">
    <location>
        <begin position="686"/>
        <end position="757"/>
    </location>
</feature>
<dbReference type="GO" id="GO:0003676">
    <property type="term" value="F:nucleic acid binding"/>
    <property type="evidence" value="ECO:0007669"/>
    <property type="project" value="InterPro"/>
</dbReference>
<evidence type="ECO:0000259" key="1">
    <source>
        <dbReference type="Pfam" id="PF13456"/>
    </source>
</evidence>
<dbReference type="CDD" id="cd06222">
    <property type="entry name" value="RNase_H_like"/>
    <property type="match status" value="1"/>
</dbReference>
<accession>A0AAV1DML9</accession>
<dbReference type="Proteomes" id="UP001161247">
    <property type="component" value="Chromosome 6"/>
</dbReference>
<dbReference type="InterPro" id="IPR012337">
    <property type="entry name" value="RNaseH-like_sf"/>
</dbReference>
<sequence>MSAKRVLTLVDELATSSRLSAKEKEAIVDVQDDFLKTNADDDFQLIVKHHPPQQNSSQPSSSPPAATVNHFALLETIQEEENETPDADDDDNVEEILAEKPAQTESNTLEEERQALLRLGDDVPLRLGKFSDDAEVGTKSGILDEIDGGHGCWSESDVGCIPEEETVQGDVSESRKRHLRTKAEMAELGKGVILRRQASQRHLKVLIKIIKVELVFIMEPMLLEHQIKVIKRELGFDLAFSSITSKIWVFCKAGFSLCLLENTEQFIHFEDTHISVPTKFLLSAVYAKSKQKGRHALWQNMATFSKVYPTEPWLIGGDFNVIRTLEVFSGHSVQDLQAMADFNECIQEYAPLKIRAIGEEFTWGGSSLENLSRTTSDHCPMLYLFNFPIATKPRVFRFQKMWLRRAYFMALVQEDWKSPMELSGMLGFSLKLKHLKARVLANPAEIEQEAINFFHALLNEEDVDPYCEEKQVVFLDSKRKTSWNRVSKIEARGVVHTKVLIRRGNSSFWFDSWSSFGALWDVEGSHPPFPNLVCLLCKNGGDGIGYCFYGCQFAKQIWNHFSVMLNININGVLSIASIVGWWWNGGDFKTAFGMLRKLLPSLILWEIWKCRNKAIFEAVHPNVTRVINAMKDQVRCLMILHDLKLRSEREKMFFSNEFQVEFRKYMWTRVFRVAWNRPPANCFVLNSDGSSCLTGAGYGFVIRGQGGSFLVGECRYLGKGDSFLAEILGVLFGLRKCEQLHLQNVEVQTDNKVLSEAFIGGVGFPWKYLSHMQEMQSLLQ</sequence>
<evidence type="ECO:0000313" key="2">
    <source>
        <dbReference type="EMBL" id="CAI9109110.1"/>
    </source>
</evidence>
<name>A0AAV1DML9_OLDCO</name>
<dbReference type="Gene3D" id="3.60.10.10">
    <property type="entry name" value="Endonuclease/exonuclease/phosphatase"/>
    <property type="match status" value="1"/>
</dbReference>
<dbReference type="SUPFAM" id="SSF53098">
    <property type="entry name" value="Ribonuclease H-like"/>
    <property type="match status" value="1"/>
</dbReference>
<dbReference type="InterPro" id="IPR053151">
    <property type="entry name" value="RNase_H-like"/>
</dbReference>
<gene>
    <name evidence="2" type="ORF">OLC1_LOCUS17064</name>
</gene>
<dbReference type="PANTHER" id="PTHR47723">
    <property type="entry name" value="OS05G0353850 PROTEIN"/>
    <property type="match status" value="1"/>
</dbReference>